<evidence type="ECO:0000256" key="1">
    <source>
        <dbReference type="ARBA" id="ARBA00004651"/>
    </source>
</evidence>
<sequence>MSSNGTPTSTAPPEEKAPVSSESVATKARPQLLRNIAIPVVLTIFMVVLGFVVGGNTLTTLEEVLALVVFATATNLLLGQGGLVSFGQAVFYGIGAYTVGLGWLHWHLSFWLTFFLAPVVSALVAIPVGLVALRARKLYFALSTLAFSELAYQLAESRYNFTQGANGVFGPFIPSRLTIPINGYLFLLTVTVISLLLMWKVTRSPFGLVLRSIRENRERAQALGVNVYWHQLMAFVVSGFFCGLAGAMFVVYSQSAYPELLDWTSSGSPIFMAVIGGMGTFLGPALGAFIYQFGHDELVRYVSDWQLVLGGVLLLIVMFWPDGILGSLTKVKWSEWRKSFGSKGSDSDD</sequence>
<keyword evidence="5 7" id="KW-0472">Membrane</keyword>
<feature type="transmembrane region" description="Helical" evidence="7">
    <location>
        <begin position="270"/>
        <end position="291"/>
    </location>
</feature>
<feature type="compositionally biased region" description="Polar residues" evidence="6">
    <location>
        <begin position="1"/>
        <end position="11"/>
    </location>
</feature>
<gene>
    <name evidence="8" type="ORF">ACFQDH_01765</name>
</gene>
<protein>
    <submittedName>
        <fullName evidence="8">Branched-chain amino acid ABC transporter permease</fullName>
    </submittedName>
</protein>
<evidence type="ECO:0000256" key="6">
    <source>
        <dbReference type="SAM" id="MobiDB-lite"/>
    </source>
</evidence>
<organism evidence="8 9">
    <name type="scientific">Flexivirga alba</name>
    <dbReference type="NCBI Taxonomy" id="702742"/>
    <lineage>
        <taxon>Bacteria</taxon>
        <taxon>Bacillati</taxon>
        <taxon>Actinomycetota</taxon>
        <taxon>Actinomycetes</taxon>
        <taxon>Micrococcales</taxon>
        <taxon>Dermacoccaceae</taxon>
        <taxon>Flexivirga</taxon>
    </lineage>
</organism>
<feature type="transmembrane region" description="Helical" evidence="7">
    <location>
        <begin position="64"/>
        <end position="84"/>
    </location>
</feature>
<dbReference type="Pfam" id="PF02653">
    <property type="entry name" value="BPD_transp_2"/>
    <property type="match status" value="1"/>
</dbReference>
<feature type="transmembrane region" description="Helical" evidence="7">
    <location>
        <begin position="89"/>
        <end position="106"/>
    </location>
</feature>
<keyword evidence="9" id="KW-1185">Reference proteome</keyword>
<dbReference type="EMBL" id="JBHSWH010000001">
    <property type="protein sequence ID" value="MFC6704027.1"/>
    <property type="molecule type" value="Genomic_DNA"/>
</dbReference>
<comment type="subcellular location">
    <subcellularLocation>
        <location evidence="1">Cell membrane</location>
        <topology evidence="1">Multi-pass membrane protein</topology>
    </subcellularLocation>
</comment>
<dbReference type="RefSeq" id="WP_382397891.1">
    <property type="nucleotide sequence ID" value="NZ_JBHSWH010000001.1"/>
</dbReference>
<keyword evidence="3 7" id="KW-0812">Transmembrane</keyword>
<feature type="transmembrane region" description="Helical" evidence="7">
    <location>
        <begin position="298"/>
        <end position="320"/>
    </location>
</feature>
<dbReference type="InterPro" id="IPR043428">
    <property type="entry name" value="LivM-like"/>
</dbReference>
<dbReference type="PANTHER" id="PTHR30482:SF17">
    <property type="entry name" value="ABC TRANSPORTER ATP-BINDING PROTEIN"/>
    <property type="match status" value="1"/>
</dbReference>
<evidence type="ECO:0000256" key="5">
    <source>
        <dbReference type="ARBA" id="ARBA00023136"/>
    </source>
</evidence>
<keyword evidence="2" id="KW-1003">Cell membrane</keyword>
<evidence type="ECO:0000313" key="9">
    <source>
        <dbReference type="Proteomes" id="UP001596298"/>
    </source>
</evidence>
<feature type="transmembrane region" description="Helical" evidence="7">
    <location>
        <begin position="181"/>
        <end position="202"/>
    </location>
</feature>
<keyword evidence="4 7" id="KW-1133">Transmembrane helix</keyword>
<dbReference type="InterPro" id="IPR001851">
    <property type="entry name" value="ABC_transp_permease"/>
</dbReference>
<feature type="transmembrane region" description="Helical" evidence="7">
    <location>
        <begin position="138"/>
        <end position="155"/>
    </location>
</feature>
<evidence type="ECO:0000256" key="4">
    <source>
        <dbReference type="ARBA" id="ARBA00022989"/>
    </source>
</evidence>
<proteinExistence type="predicted"/>
<evidence type="ECO:0000256" key="7">
    <source>
        <dbReference type="SAM" id="Phobius"/>
    </source>
</evidence>
<reference evidence="9" key="1">
    <citation type="journal article" date="2019" name="Int. J. Syst. Evol. Microbiol.">
        <title>The Global Catalogue of Microorganisms (GCM) 10K type strain sequencing project: providing services to taxonomists for standard genome sequencing and annotation.</title>
        <authorList>
            <consortium name="The Broad Institute Genomics Platform"/>
            <consortium name="The Broad Institute Genome Sequencing Center for Infectious Disease"/>
            <person name="Wu L."/>
            <person name="Ma J."/>
        </authorList>
    </citation>
    <scope>NUCLEOTIDE SEQUENCE [LARGE SCALE GENOMIC DNA]</scope>
    <source>
        <strain evidence="9">CCUG 58127</strain>
    </source>
</reference>
<dbReference type="Proteomes" id="UP001596298">
    <property type="component" value="Unassembled WGS sequence"/>
</dbReference>
<name>A0ABW2ABC7_9MICO</name>
<dbReference type="PANTHER" id="PTHR30482">
    <property type="entry name" value="HIGH-AFFINITY BRANCHED-CHAIN AMINO ACID TRANSPORT SYSTEM PERMEASE"/>
    <property type="match status" value="1"/>
</dbReference>
<feature type="region of interest" description="Disordered" evidence="6">
    <location>
        <begin position="1"/>
        <end position="23"/>
    </location>
</feature>
<dbReference type="CDD" id="cd06581">
    <property type="entry name" value="TM_PBP1_LivM_like"/>
    <property type="match status" value="1"/>
</dbReference>
<feature type="transmembrane region" description="Helical" evidence="7">
    <location>
        <begin position="36"/>
        <end position="58"/>
    </location>
</feature>
<feature type="transmembrane region" description="Helical" evidence="7">
    <location>
        <begin position="112"/>
        <end position="133"/>
    </location>
</feature>
<evidence type="ECO:0000313" key="8">
    <source>
        <dbReference type="EMBL" id="MFC6704027.1"/>
    </source>
</evidence>
<evidence type="ECO:0000256" key="3">
    <source>
        <dbReference type="ARBA" id="ARBA00022692"/>
    </source>
</evidence>
<comment type="caution">
    <text evidence="8">The sequence shown here is derived from an EMBL/GenBank/DDBJ whole genome shotgun (WGS) entry which is preliminary data.</text>
</comment>
<evidence type="ECO:0000256" key="2">
    <source>
        <dbReference type="ARBA" id="ARBA00022475"/>
    </source>
</evidence>
<accession>A0ABW2ABC7</accession>
<feature type="transmembrane region" description="Helical" evidence="7">
    <location>
        <begin position="223"/>
        <end position="250"/>
    </location>
</feature>